<keyword evidence="2" id="KW-1185">Reference proteome</keyword>
<dbReference type="Proteomes" id="UP000694251">
    <property type="component" value="Chromosome 11"/>
</dbReference>
<evidence type="ECO:0000313" key="2">
    <source>
        <dbReference type="Proteomes" id="UP000694251"/>
    </source>
</evidence>
<protein>
    <submittedName>
        <fullName evidence="1">Uncharacterized protein</fullName>
    </submittedName>
</protein>
<accession>A0A8T1Z5P2</accession>
<sequence>MLKPNHIEVRYGKLLGLKLSFSLPLSTGAGEIPDQHNLDYCDELNTISTTATTTTGSSVSISRITPANIRTRSLIRVITLLRRFHRVLAVVAA</sequence>
<dbReference type="EMBL" id="JAEFBJ010000011">
    <property type="protein sequence ID" value="KAG7554390.1"/>
    <property type="molecule type" value="Genomic_DNA"/>
</dbReference>
<proteinExistence type="predicted"/>
<organism evidence="1 2">
    <name type="scientific">Arabidopsis suecica</name>
    <name type="common">Swedish thale-cress</name>
    <name type="synonym">Cardaminopsis suecica</name>
    <dbReference type="NCBI Taxonomy" id="45249"/>
    <lineage>
        <taxon>Eukaryota</taxon>
        <taxon>Viridiplantae</taxon>
        <taxon>Streptophyta</taxon>
        <taxon>Embryophyta</taxon>
        <taxon>Tracheophyta</taxon>
        <taxon>Spermatophyta</taxon>
        <taxon>Magnoliopsida</taxon>
        <taxon>eudicotyledons</taxon>
        <taxon>Gunneridae</taxon>
        <taxon>Pentapetalae</taxon>
        <taxon>rosids</taxon>
        <taxon>malvids</taxon>
        <taxon>Brassicales</taxon>
        <taxon>Brassicaceae</taxon>
        <taxon>Camelineae</taxon>
        <taxon>Arabidopsis</taxon>
    </lineage>
</organism>
<gene>
    <name evidence="1" type="ORF">ISN44_As11g006390</name>
</gene>
<name>A0A8T1Z5P2_ARASU</name>
<reference evidence="1 2" key="1">
    <citation type="submission" date="2020-12" db="EMBL/GenBank/DDBJ databases">
        <title>Concerted genomic and epigenomic changes stabilize Arabidopsis allopolyploids.</title>
        <authorList>
            <person name="Chen Z."/>
        </authorList>
    </citation>
    <scope>NUCLEOTIDE SEQUENCE [LARGE SCALE GENOMIC DNA]</scope>
    <source>
        <strain evidence="1">As9502</strain>
        <tissue evidence="1">Leaf</tissue>
    </source>
</reference>
<comment type="caution">
    <text evidence="1">The sequence shown here is derived from an EMBL/GenBank/DDBJ whole genome shotgun (WGS) entry which is preliminary data.</text>
</comment>
<evidence type="ECO:0000313" key="1">
    <source>
        <dbReference type="EMBL" id="KAG7554390.1"/>
    </source>
</evidence>
<dbReference type="AlphaFoldDB" id="A0A8T1Z5P2"/>